<dbReference type="Proteomes" id="UP000572680">
    <property type="component" value="Unassembled WGS sequence"/>
</dbReference>
<evidence type="ECO:0000313" key="3">
    <source>
        <dbReference type="EMBL" id="MBA8951114.1"/>
    </source>
</evidence>
<dbReference type="GO" id="GO:0004725">
    <property type="term" value="F:protein tyrosine phosphatase activity"/>
    <property type="evidence" value="ECO:0007669"/>
    <property type="project" value="UniProtKB-EC"/>
</dbReference>
<name>A0A7W3LN06_ACTNM</name>
<accession>A0A7W3LN06</accession>
<dbReference type="InterPro" id="IPR029021">
    <property type="entry name" value="Prot-tyrosine_phosphatase-like"/>
</dbReference>
<keyword evidence="3" id="KW-0378">Hydrolase</keyword>
<dbReference type="PROSITE" id="PS50056">
    <property type="entry name" value="TYR_PHOSPHATASE_2"/>
    <property type="match status" value="1"/>
</dbReference>
<dbReference type="AlphaFoldDB" id="A0A7W3LN06"/>
<dbReference type="Gene3D" id="3.90.190.10">
    <property type="entry name" value="Protein tyrosine phosphatase superfamily"/>
    <property type="match status" value="1"/>
</dbReference>
<dbReference type="PANTHER" id="PTHR31126">
    <property type="entry name" value="TYROSINE-PROTEIN PHOSPHATASE"/>
    <property type="match status" value="1"/>
</dbReference>
<evidence type="ECO:0000259" key="2">
    <source>
        <dbReference type="PROSITE" id="PS50056"/>
    </source>
</evidence>
<dbReference type="InterPro" id="IPR000387">
    <property type="entry name" value="Tyr_Pase_dom"/>
</dbReference>
<dbReference type="PROSITE" id="PS00383">
    <property type="entry name" value="TYR_PHOSPHATASE_1"/>
    <property type="match status" value="1"/>
</dbReference>
<dbReference type="PANTHER" id="PTHR31126:SF1">
    <property type="entry name" value="TYROSINE SPECIFIC PROTEIN PHOSPHATASES DOMAIN-CONTAINING PROTEIN"/>
    <property type="match status" value="1"/>
</dbReference>
<dbReference type="SUPFAM" id="SSF52799">
    <property type="entry name" value="(Phosphotyrosine protein) phosphatases II"/>
    <property type="match status" value="1"/>
</dbReference>
<dbReference type="RefSeq" id="WP_182843494.1">
    <property type="nucleotide sequence ID" value="NZ_BAAALP010000009.1"/>
</dbReference>
<dbReference type="Pfam" id="PF13350">
    <property type="entry name" value="Y_phosphatase3"/>
    <property type="match status" value="1"/>
</dbReference>
<evidence type="ECO:0000256" key="1">
    <source>
        <dbReference type="ARBA" id="ARBA00009580"/>
    </source>
</evidence>
<sequence>MRFDDEYGHIALDGAENVRDLGGIPLTGGGETAHGRLLRADALNKLSDADLERLSGVRTVVDLRTDLEVRTNGADRLPAGAELVRLPVAGGDLDVFYEVIGSGDPARQEQIFGDGRCEHVLVEINRNFVAMPIEREKFAAALHRVADAASLPLLFHCTAGKDRTGWMAAILLTIAGAPRPVVMEDYMRSNHYHRESYGKLLAFLGDSGQMKNPELLRPLLEQRPAYLEAAFDEAERTYGSFEAFLSRGLDLDEAARARVRAALRG</sequence>
<comment type="caution">
    <text evidence="3">The sequence shown here is derived from an EMBL/GenBank/DDBJ whole genome shotgun (WGS) entry which is preliminary data.</text>
</comment>
<evidence type="ECO:0000313" key="4">
    <source>
        <dbReference type="Proteomes" id="UP000572680"/>
    </source>
</evidence>
<comment type="similarity">
    <text evidence="1">Belongs to the protein-tyrosine phosphatase family.</text>
</comment>
<organism evidence="3 4">
    <name type="scientific">Actinomadura namibiensis</name>
    <dbReference type="NCBI Taxonomy" id="182080"/>
    <lineage>
        <taxon>Bacteria</taxon>
        <taxon>Bacillati</taxon>
        <taxon>Actinomycetota</taxon>
        <taxon>Actinomycetes</taxon>
        <taxon>Streptosporangiales</taxon>
        <taxon>Thermomonosporaceae</taxon>
        <taxon>Actinomadura</taxon>
    </lineage>
</organism>
<reference evidence="3 4" key="1">
    <citation type="submission" date="2020-08" db="EMBL/GenBank/DDBJ databases">
        <title>Genomic Encyclopedia of Type Strains, Phase IV (KMG-IV): sequencing the most valuable type-strain genomes for metagenomic binning, comparative biology and taxonomic classification.</title>
        <authorList>
            <person name="Goeker M."/>
        </authorList>
    </citation>
    <scope>NUCLEOTIDE SEQUENCE [LARGE SCALE GENOMIC DNA]</scope>
    <source>
        <strain evidence="3 4">DSM 44197</strain>
    </source>
</reference>
<dbReference type="EMBL" id="JACJIA010000003">
    <property type="protein sequence ID" value="MBA8951114.1"/>
    <property type="molecule type" value="Genomic_DNA"/>
</dbReference>
<gene>
    <name evidence="3" type="ORF">HNR61_002745</name>
</gene>
<dbReference type="InterPro" id="IPR026893">
    <property type="entry name" value="Tyr/Ser_Pase_IphP-type"/>
</dbReference>
<protein>
    <submittedName>
        <fullName evidence="3">Protein-tyrosine phosphatase</fullName>
        <ecNumber evidence="3">3.1.3.48</ecNumber>
    </submittedName>
</protein>
<keyword evidence="4" id="KW-1185">Reference proteome</keyword>
<dbReference type="EC" id="3.1.3.48" evidence="3"/>
<dbReference type="InterPro" id="IPR016130">
    <property type="entry name" value="Tyr_Pase_AS"/>
</dbReference>
<feature type="domain" description="Tyrosine specific protein phosphatases" evidence="2">
    <location>
        <begin position="136"/>
        <end position="194"/>
    </location>
</feature>
<proteinExistence type="inferred from homology"/>